<dbReference type="FunFam" id="3.10.100.10:FF:000023">
    <property type="entry name" value="Macrophage mannose receptor 1"/>
    <property type="match status" value="1"/>
</dbReference>
<dbReference type="FunFam" id="2.10.10.10:FF:000001">
    <property type="entry name" value="Fibronectin 1a isoform 1"/>
    <property type="match status" value="1"/>
</dbReference>
<evidence type="ECO:0000256" key="9">
    <source>
        <dbReference type="ARBA" id="ARBA00023170"/>
    </source>
</evidence>
<reference evidence="14" key="2">
    <citation type="submission" date="2025-08" db="UniProtKB">
        <authorList>
            <consortium name="Ensembl"/>
        </authorList>
    </citation>
    <scope>IDENTIFICATION</scope>
</reference>
<dbReference type="InterPro" id="IPR036943">
    <property type="entry name" value="FN_type2_sf"/>
</dbReference>
<evidence type="ECO:0000313" key="14">
    <source>
        <dbReference type="Ensembl" id="ENSFALP00000019633.1"/>
    </source>
</evidence>
<dbReference type="GO" id="GO:0006897">
    <property type="term" value="P:endocytosis"/>
    <property type="evidence" value="ECO:0007669"/>
    <property type="project" value="UniProtKB-KW"/>
</dbReference>
<dbReference type="GO" id="GO:0016020">
    <property type="term" value="C:membrane"/>
    <property type="evidence" value="ECO:0007669"/>
    <property type="project" value="UniProtKB-SubCell"/>
</dbReference>
<gene>
    <name evidence="14" type="primary">LOC101816296</name>
</gene>
<keyword evidence="6" id="KW-1133">Transmembrane helix</keyword>
<keyword evidence="15" id="KW-1185">Reference proteome</keyword>
<evidence type="ECO:0000313" key="15">
    <source>
        <dbReference type="Proteomes" id="UP000016665"/>
    </source>
</evidence>
<dbReference type="PROSITE" id="PS00615">
    <property type="entry name" value="C_TYPE_LECTIN_1"/>
    <property type="match status" value="4"/>
</dbReference>
<dbReference type="GeneTree" id="ENSGT01050000244842"/>
<dbReference type="FunFam" id="3.10.100.10:FF:000016">
    <property type="entry name" value="macrophage mannose receptor 1"/>
    <property type="match status" value="1"/>
</dbReference>
<dbReference type="Proteomes" id="UP000016665">
    <property type="component" value="Chromosome 2"/>
</dbReference>
<protein>
    <recommendedName>
        <fullName evidence="16">Mannose receptor C-type 1</fullName>
    </recommendedName>
</protein>
<dbReference type="InterPro" id="IPR016186">
    <property type="entry name" value="C-type_lectin-like/link_sf"/>
</dbReference>
<accession>A0A803VA77</accession>
<dbReference type="FunFam" id="3.10.100.10:FF:000031">
    <property type="entry name" value="macrophage mannose receptor 1"/>
    <property type="match status" value="1"/>
</dbReference>
<dbReference type="InterPro" id="IPR001304">
    <property type="entry name" value="C-type_lectin-like"/>
</dbReference>
<evidence type="ECO:0008006" key="16">
    <source>
        <dbReference type="Google" id="ProtNLM"/>
    </source>
</evidence>
<evidence type="ECO:0000256" key="5">
    <source>
        <dbReference type="ARBA" id="ARBA00022737"/>
    </source>
</evidence>
<dbReference type="InterPro" id="IPR035992">
    <property type="entry name" value="Ricin_B-like_lectins"/>
</dbReference>
<dbReference type="Gene3D" id="2.10.10.10">
    <property type="entry name" value="Fibronectin, type II, collagen-binding"/>
    <property type="match status" value="1"/>
</dbReference>
<feature type="disulfide bond" evidence="11">
    <location>
        <begin position="151"/>
        <end position="177"/>
    </location>
</feature>
<dbReference type="CDD" id="cd00062">
    <property type="entry name" value="FN2"/>
    <property type="match status" value="1"/>
</dbReference>
<dbReference type="SUPFAM" id="SSF50370">
    <property type="entry name" value="Ricin B-like lectins"/>
    <property type="match status" value="1"/>
</dbReference>
<feature type="domain" description="C-type lectin" evidence="12">
    <location>
        <begin position="1027"/>
        <end position="1138"/>
    </location>
</feature>
<dbReference type="FunFam" id="3.10.100.10:FF:000025">
    <property type="entry name" value="Mannose receptor C-type 1"/>
    <property type="match status" value="1"/>
</dbReference>
<feature type="domain" description="Fibronectin type-II" evidence="13">
    <location>
        <begin position="146"/>
        <end position="194"/>
    </location>
</feature>
<feature type="domain" description="C-type lectin" evidence="12">
    <location>
        <begin position="208"/>
        <end position="324"/>
    </location>
</feature>
<evidence type="ECO:0000256" key="10">
    <source>
        <dbReference type="ARBA" id="ARBA00023180"/>
    </source>
</evidence>
<dbReference type="SMART" id="SM00458">
    <property type="entry name" value="RICIN"/>
    <property type="match status" value="1"/>
</dbReference>
<feature type="domain" description="C-type lectin" evidence="12">
    <location>
        <begin position="889"/>
        <end position="1005"/>
    </location>
</feature>
<dbReference type="PROSITE" id="PS51092">
    <property type="entry name" value="FN2_2"/>
    <property type="match status" value="1"/>
</dbReference>
<keyword evidence="10" id="KW-0325">Glycoprotein</keyword>
<dbReference type="InterPro" id="IPR016187">
    <property type="entry name" value="CTDL_fold"/>
</dbReference>
<dbReference type="PROSITE" id="PS50231">
    <property type="entry name" value="RICIN_B_LECTIN"/>
    <property type="match status" value="1"/>
</dbReference>
<dbReference type="CDD" id="cd23407">
    <property type="entry name" value="beta-trefoil_Ricin_MRC1"/>
    <property type="match status" value="1"/>
</dbReference>
<dbReference type="Gene3D" id="3.10.100.10">
    <property type="entry name" value="Mannose-Binding Protein A, subunit A"/>
    <property type="match status" value="8"/>
</dbReference>
<name>A0A803VA77_FICAL</name>
<organism evidence="14 15">
    <name type="scientific">Ficedula albicollis</name>
    <name type="common">Collared flycatcher</name>
    <name type="synonym">Muscicapa albicollis</name>
    <dbReference type="NCBI Taxonomy" id="59894"/>
    <lineage>
        <taxon>Eukaryota</taxon>
        <taxon>Metazoa</taxon>
        <taxon>Chordata</taxon>
        <taxon>Craniata</taxon>
        <taxon>Vertebrata</taxon>
        <taxon>Euteleostomi</taxon>
        <taxon>Archelosauria</taxon>
        <taxon>Archosauria</taxon>
        <taxon>Dinosauria</taxon>
        <taxon>Saurischia</taxon>
        <taxon>Theropoda</taxon>
        <taxon>Coelurosauria</taxon>
        <taxon>Aves</taxon>
        <taxon>Neognathae</taxon>
        <taxon>Neoaves</taxon>
        <taxon>Telluraves</taxon>
        <taxon>Australaves</taxon>
        <taxon>Passeriformes</taxon>
        <taxon>Muscicapidae</taxon>
        <taxon>Ficedula</taxon>
    </lineage>
</organism>
<sequence length="1384" mass="157008">MFYFTDKEIFLIFNEDSKFCLTAQSSEAVTTASCKKNSDLQKFRWVSDHQLMSVAFAQCLGVPYKRNQAKISLYPCNKKSEFQKWECRNAALAIQGEDLFLSAGKKKENVALKAGSEAMDKWKIYGTTDNLCSQSHEDLFTLLGNSNGAPCALPFLLSGRWHAECTAAGRSDGLLWCATTPNFDQDHLYGLCPAASKSHKLFWSTDPLTGTYYQINHQSALTWHQARKSCQQQNAELLSVTEIHEQIYLRDLIDSKRSSLWIGLNSLNLNSGWQWSGGFPFRYLNWAPGSPEPESEKLCAVLNPRRDAKWENQPCELKLGYICKKEKSTKDPSTLPSGDVEPVKCPEEWLPYGGHCFMVHRDPKEWREALISCNESNGNLASVHNPEEHGFILSQLGYRAEDELWIGLNDLKIQMYFEWSDGNPVTYTKWLPGEPTHEVTAREDCVLMAGKDGYWADSACDRRLGYICRRDPLQGVSGTARTDPACLKGWERYGFYCYLVGHTSVTFSEAKKTCERSSGYLTSIGDRYEQAYLTSLIGLSSEKYFWIGLSDMEEQGIFKWVTGEGVLYTNWNAAMPGREAGCVALRTGNAAGLWDVQNCEVKAKFLCKKLAEGVTVPVASETISDSKCPLGWDTSNSTNSCFRGFVREENQKKTWFEARDFCREIGGDLAAIRNEEEQTVIENLIKKKSPSLQPFWIGLQCLDPDGGLSWSDGSPVSVTPCQFPSVLTLLLLKMQRFLLCVAAYEVTEDGWIVKGDTQYFFSTEKTSMEKARTFCKNNHGNLATIGNNSERKFLWKYVRGNFIMLYTTWLTWMSGSPVHYAAWAPGEPNFAQAQEHCVVLYKKDGLWNDVSCGFSNGYICERHRSFINATLPSAAPSTPGGCPAGWILFKNQCYKFFGSGYDFWSTGRRVCTSLGGNLASIPNEQVQAFLTYHLKDASNDLWIGLNDMLSELNFVWSDGSAVSYTNWAKDSPKLFDCVSLKRGPADDTGKWNNEECYSYRGYICQKDSDPKLFKSPGTVLDFAFDHSNGVSYSVNHSKMNWEEAHQNCNNNGSELASILDPHSQALLFLLAKEYGEPLWIGLNSNMTNGKYQWIDRWSLVYSKWASGEPKQTLACVYLDTDGTWKTASCEEKLFSVCKRSDEMAPTEPPQLPGKCPESRGHKSWIPFSGHCYYFEATKKRSWSQAHEECARLGADLVSVGDYSETNFLSETVKILHGKSLNFWVGLKKGDRGQWVWTDKSAMDFVNWQVGEPSNKRLKDCGELCALSGFWNTNLCSFKKGYICKKIKSKNTMTKILVALFIYSMIESYLIKYRYYPDRKIIICKKMHKFIYQLRLNQSSPEHGHFVWLNFIFLFTSVLPAKFRKSNYHRNHIHMEWLSLTDGPQ</sequence>
<dbReference type="SMART" id="SM00059">
    <property type="entry name" value="FN2"/>
    <property type="match status" value="1"/>
</dbReference>
<evidence type="ECO:0000259" key="13">
    <source>
        <dbReference type="PROSITE" id="PS51092"/>
    </source>
</evidence>
<keyword evidence="4" id="KW-0732">Signal</keyword>
<keyword evidence="2" id="KW-0254">Endocytosis</keyword>
<evidence type="ECO:0000256" key="8">
    <source>
        <dbReference type="ARBA" id="ARBA00023157"/>
    </source>
</evidence>
<dbReference type="FunFam" id="2.80.10.50:FF:000032">
    <property type="entry name" value="macrophage mannose receptor 1"/>
    <property type="match status" value="1"/>
</dbReference>
<evidence type="ECO:0000256" key="2">
    <source>
        <dbReference type="ARBA" id="ARBA00022583"/>
    </source>
</evidence>
<evidence type="ECO:0000256" key="1">
    <source>
        <dbReference type="ARBA" id="ARBA00004167"/>
    </source>
</evidence>
<dbReference type="SUPFAM" id="SSF56436">
    <property type="entry name" value="C-type lectin-like"/>
    <property type="match status" value="8"/>
</dbReference>
<feature type="disulfide bond" evidence="11">
    <location>
        <begin position="165"/>
        <end position="192"/>
    </location>
</feature>
<keyword evidence="9" id="KW-0675">Receptor</keyword>
<dbReference type="Pfam" id="PF24562">
    <property type="entry name" value="CysR_MRC2_N"/>
    <property type="match status" value="1"/>
</dbReference>
<dbReference type="Gene3D" id="2.80.10.50">
    <property type="match status" value="1"/>
</dbReference>
<dbReference type="Ensembl" id="ENSFALT00000040623.1">
    <property type="protein sequence ID" value="ENSFALP00000019633.1"/>
    <property type="gene ID" value="ENSFALG00000007420.2"/>
</dbReference>
<feature type="domain" description="C-type lectin" evidence="12">
    <location>
        <begin position="637"/>
        <end position="751"/>
    </location>
</feature>
<evidence type="ECO:0000256" key="6">
    <source>
        <dbReference type="ARBA" id="ARBA00022989"/>
    </source>
</evidence>
<dbReference type="SMART" id="SM00034">
    <property type="entry name" value="CLECT"/>
    <property type="match status" value="8"/>
</dbReference>
<dbReference type="PANTHER" id="PTHR22803">
    <property type="entry name" value="MANNOSE, PHOSPHOLIPASE, LECTIN RECEPTOR RELATED"/>
    <property type="match status" value="1"/>
</dbReference>
<dbReference type="Pfam" id="PF00059">
    <property type="entry name" value="Lectin_C"/>
    <property type="match status" value="8"/>
</dbReference>
<evidence type="ECO:0000256" key="3">
    <source>
        <dbReference type="ARBA" id="ARBA00022692"/>
    </source>
</evidence>
<proteinExistence type="predicted"/>
<evidence type="ECO:0000259" key="12">
    <source>
        <dbReference type="PROSITE" id="PS50041"/>
    </source>
</evidence>
<reference evidence="14" key="3">
    <citation type="submission" date="2025-09" db="UniProtKB">
        <authorList>
            <consortium name="Ensembl"/>
        </authorList>
    </citation>
    <scope>IDENTIFICATION</scope>
</reference>
<keyword evidence="7" id="KW-0472">Membrane</keyword>
<evidence type="ECO:0000256" key="11">
    <source>
        <dbReference type="PROSITE-ProRule" id="PRU00479"/>
    </source>
</evidence>
<comment type="subcellular location">
    <subcellularLocation>
        <location evidence="1">Membrane</location>
        <topology evidence="1">Single-pass membrane protein</topology>
    </subcellularLocation>
</comment>
<evidence type="ECO:0000256" key="4">
    <source>
        <dbReference type="ARBA" id="ARBA00022729"/>
    </source>
</evidence>
<keyword evidence="3" id="KW-0812">Transmembrane</keyword>
<feature type="domain" description="C-type lectin" evidence="12">
    <location>
        <begin position="493"/>
        <end position="608"/>
    </location>
</feature>
<dbReference type="InterPro" id="IPR050111">
    <property type="entry name" value="C-type_lectin/snaclec_domain"/>
</dbReference>
<dbReference type="GO" id="GO:0031012">
    <property type="term" value="C:extracellular matrix"/>
    <property type="evidence" value="ECO:0007669"/>
    <property type="project" value="UniProtKB-ARBA"/>
</dbReference>
<evidence type="ECO:0000256" key="7">
    <source>
        <dbReference type="ARBA" id="ARBA00023136"/>
    </source>
</evidence>
<dbReference type="InterPro" id="IPR000772">
    <property type="entry name" value="Ricin_B_lectin"/>
</dbReference>
<dbReference type="CDD" id="cd00037">
    <property type="entry name" value="CLECT"/>
    <property type="match status" value="7"/>
</dbReference>
<keyword evidence="8 11" id="KW-1015">Disulfide bond</keyword>
<feature type="domain" description="C-type lectin" evidence="12">
    <location>
        <begin position="754"/>
        <end position="861"/>
    </location>
</feature>
<feature type="domain" description="C-type lectin" evidence="12">
    <location>
        <begin position="352"/>
        <end position="469"/>
    </location>
</feature>
<dbReference type="Pfam" id="PF00040">
    <property type="entry name" value="fn2"/>
    <property type="match status" value="1"/>
</dbReference>
<reference evidence="14 15" key="1">
    <citation type="journal article" date="2012" name="Nature">
        <title>The genomic landscape of species divergence in Ficedula flycatchers.</title>
        <authorList>
            <person name="Ellegren H."/>
            <person name="Smeds L."/>
            <person name="Burri R."/>
            <person name="Olason P.I."/>
            <person name="Backstrom N."/>
            <person name="Kawakami T."/>
            <person name="Kunstner A."/>
            <person name="Makinen H."/>
            <person name="Nadachowska-Brzyska K."/>
            <person name="Qvarnstrom A."/>
            <person name="Uebbing S."/>
            <person name="Wolf J.B."/>
        </authorList>
    </citation>
    <scope>NUCLEOTIDE SEQUENCE [LARGE SCALE GENOMIC DNA]</scope>
</reference>
<keyword evidence="5" id="KW-0677">Repeat</keyword>
<dbReference type="InterPro" id="IPR000562">
    <property type="entry name" value="FN_type2_dom"/>
</dbReference>
<dbReference type="PRINTS" id="PR00013">
    <property type="entry name" value="FNTYPEII"/>
</dbReference>
<dbReference type="InterPro" id="IPR018378">
    <property type="entry name" value="C-type_lectin_CS"/>
</dbReference>
<feature type="domain" description="C-type lectin" evidence="12">
    <location>
        <begin position="1167"/>
        <end position="1284"/>
    </location>
</feature>
<dbReference type="PROSITE" id="PS50041">
    <property type="entry name" value="C_TYPE_LECTIN_2"/>
    <property type="match status" value="8"/>
</dbReference>